<proteinExistence type="predicted"/>
<reference evidence="2 3" key="1">
    <citation type="submission" date="2015-08" db="EMBL/GenBank/DDBJ databases">
        <title>Genome sequencing of Penicillium nordicum.</title>
        <authorList>
            <person name="Nguyen H.D."/>
            <person name="Seifert K.A."/>
        </authorList>
    </citation>
    <scope>NUCLEOTIDE SEQUENCE [LARGE SCALE GENOMIC DNA]</scope>
    <source>
        <strain evidence="2 3">DAOMC 185683</strain>
    </source>
</reference>
<dbReference type="OrthoDB" id="5430620at2759"/>
<protein>
    <recommendedName>
        <fullName evidence="4">IgE-binding protein</fullName>
    </recommendedName>
</protein>
<evidence type="ECO:0000313" key="3">
    <source>
        <dbReference type="Proteomes" id="UP000037696"/>
    </source>
</evidence>
<dbReference type="PANTHER" id="PTHR42047">
    <property type="entry name" value="PROTEIN, PUTATIVE (AFU_ORTHOLOGUE AFUA_6G03560)-RELATED"/>
    <property type="match status" value="1"/>
</dbReference>
<dbReference type="EMBL" id="LHQQ01000060">
    <property type="protein sequence ID" value="KOS44501.1"/>
    <property type="molecule type" value="Genomic_DNA"/>
</dbReference>
<comment type="caution">
    <text evidence="2">The sequence shown here is derived from an EMBL/GenBank/DDBJ whole genome shotgun (WGS) entry which is preliminary data.</text>
</comment>
<dbReference type="AlphaFoldDB" id="A0A0M8PB66"/>
<name>A0A0M8PB66_9EURO</name>
<dbReference type="STRING" id="229535.A0A0M8PB66"/>
<evidence type="ECO:0008006" key="4">
    <source>
        <dbReference type="Google" id="ProtNLM"/>
    </source>
</evidence>
<gene>
    <name evidence="2" type="ORF">ACN38_g4605</name>
</gene>
<feature type="compositionally biased region" description="Polar residues" evidence="1">
    <location>
        <begin position="1"/>
        <end position="11"/>
    </location>
</feature>
<evidence type="ECO:0000256" key="1">
    <source>
        <dbReference type="SAM" id="MobiDB-lite"/>
    </source>
</evidence>
<dbReference type="PANTHER" id="PTHR42047:SF1">
    <property type="entry name" value="PROTEIN, PUTATIVE (AFU_ORTHOLOGUE AFUA_6G03560)-RELATED"/>
    <property type="match status" value="1"/>
</dbReference>
<evidence type="ECO:0000313" key="2">
    <source>
        <dbReference type="EMBL" id="KOS44501.1"/>
    </source>
</evidence>
<sequence length="245" mass="25925">MTLATSATITAKSDKGQQPPLVATIPTKHLFKPSNYTKQQESQHESSLLNIHPSTMKFTIPTVALPLLAAAAPITEPAANPAFSVMAIRSASSIHYQPLNAAGQKFYLGGKTASYCPTQVSHCPPGNQTVFAPGGSSLDTMVPGGQQVYIDPSGALSFTQAHSANIPQGSSLGPFHYADDEPWAHYSFAGWDATGFMACPAGDNRWQVFAAIQNATVPHGNVDECLGFSAVALTYTGDVPAWQYI</sequence>
<organism evidence="2 3">
    <name type="scientific">Penicillium nordicum</name>
    <dbReference type="NCBI Taxonomy" id="229535"/>
    <lineage>
        <taxon>Eukaryota</taxon>
        <taxon>Fungi</taxon>
        <taxon>Dikarya</taxon>
        <taxon>Ascomycota</taxon>
        <taxon>Pezizomycotina</taxon>
        <taxon>Eurotiomycetes</taxon>
        <taxon>Eurotiomycetidae</taxon>
        <taxon>Eurotiales</taxon>
        <taxon>Aspergillaceae</taxon>
        <taxon>Penicillium</taxon>
    </lineage>
</organism>
<accession>A0A0M8PB66</accession>
<keyword evidence="3" id="KW-1185">Reference proteome</keyword>
<dbReference type="InterPro" id="IPR052820">
    <property type="entry name" value="PhiA_domain"/>
</dbReference>
<feature type="region of interest" description="Disordered" evidence="1">
    <location>
        <begin position="1"/>
        <end position="20"/>
    </location>
</feature>
<dbReference type="Proteomes" id="UP000037696">
    <property type="component" value="Unassembled WGS sequence"/>
</dbReference>